<evidence type="ECO:0000256" key="2">
    <source>
        <dbReference type="ARBA" id="ARBA00007430"/>
    </source>
</evidence>
<feature type="transmembrane region" description="Helical" evidence="7">
    <location>
        <begin position="157"/>
        <end position="175"/>
    </location>
</feature>
<dbReference type="Pfam" id="PF13440">
    <property type="entry name" value="Polysacc_synt_3"/>
    <property type="match status" value="1"/>
</dbReference>
<evidence type="ECO:0000256" key="3">
    <source>
        <dbReference type="ARBA" id="ARBA00022475"/>
    </source>
</evidence>
<feature type="transmembrane region" description="Helical" evidence="7">
    <location>
        <begin position="181"/>
        <end position="199"/>
    </location>
</feature>
<feature type="transmembrane region" description="Helical" evidence="7">
    <location>
        <begin position="358"/>
        <end position="376"/>
    </location>
</feature>
<keyword evidence="6 7" id="KW-0472">Membrane</keyword>
<keyword evidence="9" id="KW-1185">Reference proteome</keyword>
<feature type="transmembrane region" description="Helical" evidence="7">
    <location>
        <begin position="415"/>
        <end position="438"/>
    </location>
</feature>
<feature type="transmembrane region" description="Helical" evidence="7">
    <location>
        <begin position="83"/>
        <end position="103"/>
    </location>
</feature>
<protein>
    <submittedName>
        <fullName evidence="8">Oligosaccharide flippase family protein</fullName>
    </submittedName>
</protein>
<evidence type="ECO:0000256" key="7">
    <source>
        <dbReference type="SAM" id="Phobius"/>
    </source>
</evidence>
<feature type="transmembrane region" description="Helical" evidence="7">
    <location>
        <begin position="115"/>
        <end position="136"/>
    </location>
</feature>
<sequence length="480" mass="49202">MTGAATRQPSARRALGWSFANTAIGKFGTLLIGIVIARVLGPDEFGTYAIAMVALAAVLSFNELGVSLAIVRWQEDPRLIAPTVTTISVGASVLVFAVGWILAPGFASAMGDASAAPVVQVMLLCVPLNGLVATAAAGMQREYQQGRRTIADQVNTWLGAGLSVLLALAGLGAMSLAIGRIVAAVVFSGMLLAFSPLPLRFGWDREYIRPLLRFGLPLAGASIIVFAVGYADQFVVGAVLGAQALGFYLLAFNLASWPVAMLSQPVRAVAPAAFARVQTAPDRMDSGFRSAARVLMAIALPMCAFLAGAALPVVTFVYGAPWAPAALALQWLALQGAVRIAFELAYDFLAVKRKSATLLGIQVAWLVLLVPAVLFGAQLDGIAGVAAAQALTAAIVLIAGYGWALRAASVRVGTLARALLVPLLGGAVVGVGSAVLAARIAVDLWAAVAAGVLAVVVAAGVLALSRRDIAALGSARQGTS</sequence>
<dbReference type="InterPro" id="IPR050833">
    <property type="entry name" value="Poly_Biosynth_Transport"/>
</dbReference>
<evidence type="ECO:0000313" key="8">
    <source>
        <dbReference type="EMBL" id="MCT9002628.1"/>
    </source>
</evidence>
<evidence type="ECO:0000256" key="6">
    <source>
        <dbReference type="ARBA" id="ARBA00023136"/>
    </source>
</evidence>
<comment type="caution">
    <text evidence="8">The sequence shown here is derived from an EMBL/GenBank/DDBJ whole genome shotgun (WGS) entry which is preliminary data.</text>
</comment>
<comment type="similarity">
    <text evidence="2">Belongs to the polysaccharide synthase family.</text>
</comment>
<feature type="transmembrane region" description="Helical" evidence="7">
    <location>
        <begin position="325"/>
        <end position="346"/>
    </location>
</feature>
<feature type="transmembrane region" description="Helical" evidence="7">
    <location>
        <begin position="211"/>
        <end position="228"/>
    </location>
</feature>
<organism evidence="8 9">
    <name type="scientific">Microbacterium memoriense</name>
    <dbReference type="NCBI Taxonomy" id="2978350"/>
    <lineage>
        <taxon>Bacteria</taxon>
        <taxon>Bacillati</taxon>
        <taxon>Actinomycetota</taxon>
        <taxon>Actinomycetes</taxon>
        <taxon>Micrococcales</taxon>
        <taxon>Microbacteriaceae</taxon>
        <taxon>Microbacterium</taxon>
    </lineage>
</organism>
<keyword evidence="3" id="KW-1003">Cell membrane</keyword>
<comment type="subcellular location">
    <subcellularLocation>
        <location evidence="1">Cell membrane</location>
        <topology evidence="1">Multi-pass membrane protein</topology>
    </subcellularLocation>
</comment>
<dbReference type="EMBL" id="JAODOR010000011">
    <property type="protein sequence ID" value="MCT9002628.1"/>
    <property type="molecule type" value="Genomic_DNA"/>
</dbReference>
<dbReference type="Proteomes" id="UP001300496">
    <property type="component" value="Unassembled WGS sequence"/>
</dbReference>
<feature type="transmembrane region" description="Helical" evidence="7">
    <location>
        <begin position="382"/>
        <end position="403"/>
    </location>
</feature>
<proteinExistence type="inferred from homology"/>
<feature type="transmembrane region" description="Helical" evidence="7">
    <location>
        <begin position="234"/>
        <end position="255"/>
    </location>
</feature>
<gene>
    <name evidence="8" type="ORF">N4R40_09665</name>
</gene>
<reference evidence="8 9" key="1">
    <citation type="journal article" date="2024" name="Int. J. Syst. Evol. Microbiol.">
        <title>Microbacterium memoriense sp. nov., a member of the Actinomycetota from marine beach sediment of the north coast of Portugal.</title>
        <authorList>
            <person name="Santos J.D.N.D."/>
            <person name="Klimek D."/>
            <person name="Calusinska M."/>
            <person name="Lobo-da-Cunha A."/>
            <person name="Catita J."/>
            <person name="Goncalves H."/>
            <person name="Gonzalez I."/>
            <person name="Lage O.M."/>
        </authorList>
    </citation>
    <scope>NUCLEOTIDE SEQUENCE [LARGE SCALE GENOMIC DNA]</scope>
    <source>
        <strain evidence="8 9">PMIC_1C1B</strain>
    </source>
</reference>
<feature type="transmembrane region" description="Helical" evidence="7">
    <location>
        <begin position="294"/>
        <end position="319"/>
    </location>
</feature>
<dbReference type="PANTHER" id="PTHR30250:SF10">
    <property type="entry name" value="LIPOPOLYSACCHARIDE BIOSYNTHESIS PROTEIN WZXC"/>
    <property type="match status" value="1"/>
</dbReference>
<name>A0ABT2PDG4_9MICO</name>
<dbReference type="RefSeq" id="WP_261607167.1">
    <property type="nucleotide sequence ID" value="NZ_JAODOR010000011.1"/>
</dbReference>
<keyword evidence="4 7" id="KW-0812">Transmembrane</keyword>
<evidence type="ECO:0000256" key="4">
    <source>
        <dbReference type="ARBA" id="ARBA00022692"/>
    </source>
</evidence>
<feature type="transmembrane region" description="Helical" evidence="7">
    <location>
        <begin position="444"/>
        <end position="464"/>
    </location>
</feature>
<accession>A0ABT2PDG4</accession>
<evidence type="ECO:0000256" key="5">
    <source>
        <dbReference type="ARBA" id="ARBA00022989"/>
    </source>
</evidence>
<evidence type="ECO:0000256" key="1">
    <source>
        <dbReference type="ARBA" id="ARBA00004651"/>
    </source>
</evidence>
<keyword evidence="5 7" id="KW-1133">Transmembrane helix</keyword>
<feature type="transmembrane region" description="Helical" evidence="7">
    <location>
        <begin position="14"/>
        <end position="36"/>
    </location>
</feature>
<evidence type="ECO:0000313" key="9">
    <source>
        <dbReference type="Proteomes" id="UP001300496"/>
    </source>
</evidence>
<feature type="transmembrane region" description="Helical" evidence="7">
    <location>
        <begin position="48"/>
        <end position="71"/>
    </location>
</feature>
<dbReference type="PANTHER" id="PTHR30250">
    <property type="entry name" value="PST FAMILY PREDICTED COLANIC ACID TRANSPORTER"/>
    <property type="match status" value="1"/>
</dbReference>